<evidence type="ECO:0000313" key="2">
    <source>
        <dbReference type="EMBL" id="RVX02313.1"/>
    </source>
</evidence>
<evidence type="ECO:0000259" key="1">
    <source>
        <dbReference type="PROSITE" id="PS50994"/>
    </source>
</evidence>
<reference evidence="2 3" key="1">
    <citation type="journal article" date="2018" name="PLoS Genet.">
        <title>Population sequencing reveals clonal diversity and ancestral inbreeding in the grapevine cultivar Chardonnay.</title>
        <authorList>
            <person name="Roach M.J."/>
            <person name="Johnson D.L."/>
            <person name="Bohlmann J."/>
            <person name="van Vuuren H.J."/>
            <person name="Jones S.J."/>
            <person name="Pretorius I.S."/>
            <person name="Schmidt S.A."/>
            <person name="Borneman A.R."/>
        </authorList>
    </citation>
    <scope>NUCLEOTIDE SEQUENCE [LARGE SCALE GENOMIC DNA]</scope>
    <source>
        <strain evidence="3">cv. Chardonnay</strain>
        <tissue evidence="2">Leaf</tissue>
    </source>
</reference>
<sequence>MENVVYANGFEEYIEGTKSCPPKELPTGDLNPDFVQWRRFDRMVLSWMYTTLHPDIMGQIVGFQTSHEAWMALHKIFSASSKARIMQLRLEFQTTKKGGDSMLDYILKMKTISDNLAAVGEPVKDRDHILQLLGGLGPDYNSIVASLTAREDDLSLHSVHNILLTHEQRLHLQHSSPTDLPFASAHMLLFHPDNHPDLINPVIIIIRQDLSTKSHLLLTDLQQDSTLSNQETITQYPLLITNHIIYLHILNANCVASFFSHSMLAAAPNHQDSWFFDTGATHHLSHSVKLSLVFSHIQVTKKILLKGWLRDGLYEFSSSSPPRAFVTTSSFSDGAIWHSCLGHPAAPILSKALASCNPSVTHTWIYFLSTKDQALHSFITFRKMVENQLHTTIKCIQSDNGGEFLAFKPYLEGHGILHQFSCPHTPQQNGRVERKIRHLVETGLALMAQSFLPSKYWTYAFQTAVYLINLLPAKLLHF</sequence>
<organism evidence="2 3">
    <name type="scientific">Vitis vinifera</name>
    <name type="common">Grape</name>
    <dbReference type="NCBI Taxonomy" id="29760"/>
    <lineage>
        <taxon>Eukaryota</taxon>
        <taxon>Viridiplantae</taxon>
        <taxon>Streptophyta</taxon>
        <taxon>Embryophyta</taxon>
        <taxon>Tracheophyta</taxon>
        <taxon>Spermatophyta</taxon>
        <taxon>Magnoliopsida</taxon>
        <taxon>eudicotyledons</taxon>
        <taxon>Gunneridae</taxon>
        <taxon>Pentapetalae</taxon>
        <taxon>rosids</taxon>
        <taxon>Vitales</taxon>
        <taxon>Vitaceae</taxon>
        <taxon>Viteae</taxon>
        <taxon>Vitis</taxon>
    </lineage>
</organism>
<dbReference type="Pfam" id="PF14223">
    <property type="entry name" value="Retrotran_gag_2"/>
    <property type="match status" value="1"/>
</dbReference>
<dbReference type="EMBL" id="QGNW01000071">
    <property type="protein sequence ID" value="RVX02313.1"/>
    <property type="molecule type" value="Genomic_DNA"/>
</dbReference>
<dbReference type="Proteomes" id="UP000288805">
    <property type="component" value="Unassembled WGS sequence"/>
</dbReference>
<dbReference type="InterPro" id="IPR001584">
    <property type="entry name" value="Integrase_cat-core"/>
</dbReference>
<proteinExistence type="predicted"/>
<dbReference type="SUPFAM" id="SSF53098">
    <property type="entry name" value="Ribonuclease H-like"/>
    <property type="match status" value="1"/>
</dbReference>
<dbReference type="GO" id="GO:0015074">
    <property type="term" value="P:DNA integration"/>
    <property type="evidence" value="ECO:0007669"/>
    <property type="project" value="InterPro"/>
</dbReference>
<dbReference type="InterPro" id="IPR036397">
    <property type="entry name" value="RNaseH_sf"/>
</dbReference>
<dbReference type="GO" id="GO:0003676">
    <property type="term" value="F:nucleic acid binding"/>
    <property type="evidence" value="ECO:0007669"/>
    <property type="project" value="InterPro"/>
</dbReference>
<name>A0A438J030_VITVI</name>
<feature type="domain" description="Integrase catalytic" evidence="1">
    <location>
        <begin position="317"/>
        <end position="478"/>
    </location>
</feature>
<evidence type="ECO:0000313" key="3">
    <source>
        <dbReference type="Proteomes" id="UP000288805"/>
    </source>
</evidence>
<dbReference type="PROSITE" id="PS50994">
    <property type="entry name" value="INTEGRASE"/>
    <property type="match status" value="1"/>
</dbReference>
<dbReference type="PANTHER" id="PTHR47481">
    <property type="match status" value="1"/>
</dbReference>
<dbReference type="AlphaFoldDB" id="A0A438J030"/>
<dbReference type="PANTHER" id="PTHR47481:SF22">
    <property type="entry name" value="RETROTRANSPOSON GAG DOMAIN-CONTAINING PROTEIN"/>
    <property type="match status" value="1"/>
</dbReference>
<protein>
    <submittedName>
        <fullName evidence="2">Retrovirus-related Pol polyprotein from transposon RE2</fullName>
    </submittedName>
</protein>
<dbReference type="InterPro" id="IPR012337">
    <property type="entry name" value="RNaseH-like_sf"/>
</dbReference>
<dbReference type="Gene3D" id="3.30.420.10">
    <property type="entry name" value="Ribonuclease H-like superfamily/Ribonuclease H"/>
    <property type="match status" value="1"/>
</dbReference>
<gene>
    <name evidence="2" type="primary">RE2_405</name>
    <name evidence="2" type="ORF">CK203_028455</name>
</gene>
<accession>A0A438J030</accession>
<comment type="caution">
    <text evidence="2">The sequence shown here is derived from an EMBL/GenBank/DDBJ whole genome shotgun (WGS) entry which is preliminary data.</text>
</comment>